<organism evidence="1 2">
    <name type="scientific">Methyloceanibacter marginalis</name>
    <dbReference type="NCBI Taxonomy" id="1774971"/>
    <lineage>
        <taxon>Bacteria</taxon>
        <taxon>Pseudomonadati</taxon>
        <taxon>Pseudomonadota</taxon>
        <taxon>Alphaproteobacteria</taxon>
        <taxon>Hyphomicrobiales</taxon>
        <taxon>Hyphomicrobiaceae</taxon>
        <taxon>Methyloceanibacter</taxon>
    </lineage>
</organism>
<accession>A0A1E3W9P5</accession>
<proteinExistence type="predicted"/>
<dbReference type="RefSeq" id="WP_069624588.1">
    <property type="nucleotide sequence ID" value="NZ_LPWD01000368.1"/>
</dbReference>
<reference evidence="1 2" key="1">
    <citation type="journal article" date="2016" name="Environ. Microbiol.">
        <title>New Methyloceanibacter diversity from North Sea sediments includes methanotroph containing solely the soluble methane monooxygenase.</title>
        <authorList>
            <person name="Vekeman B."/>
            <person name="Kerckhof F.M."/>
            <person name="Cremers G."/>
            <person name="de Vos P."/>
            <person name="Vandamme P."/>
            <person name="Boon N."/>
            <person name="Op den Camp H.J."/>
            <person name="Heylen K."/>
        </authorList>
    </citation>
    <scope>NUCLEOTIDE SEQUENCE [LARGE SCALE GENOMIC DNA]</scope>
    <source>
        <strain evidence="1 2">R-67177</strain>
    </source>
</reference>
<dbReference type="InterPro" id="IPR027417">
    <property type="entry name" value="P-loop_NTPase"/>
</dbReference>
<dbReference type="GO" id="GO:0016020">
    <property type="term" value="C:membrane"/>
    <property type="evidence" value="ECO:0007669"/>
    <property type="project" value="InterPro"/>
</dbReference>
<dbReference type="OrthoDB" id="7251180at2"/>
<keyword evidence="2" id="KW-1185">Reference proteome</keyword>
<dbReference type="Gene3D" id="3.40.50.300">
    <property type="entry name" value="P-loop containing nucleotide triphosphate hydrolases"/>
    <property type="match status" value="1"/>
</dbReference>
<gene>
    <name evidence="1" type="ORF">AUC71_02035</name>
</gene>
<dbReference type="EMBL" id="LPWD01000368">
    <property type="protein sequence ID" value="ODS02232.1"/>
    <property type="molecule type" value="Genomic_DNA"/>
</dbReference>
<dbReference type="InterPro" id="IPR005331">
    <property type="entry name" value="Sulfotransferase"/>
</dbReference>
<evidence type="ECO:0008006" key="3">
    <source>
        <dbReference type="Google" id="ProtNLM"/>
    </source>
</evidence>
<comment type="caution">
    <text evidence="1">The sequence shown here is derived from an EMBL/GenBank/DDBJ whole genome shotgun (WGS) entry which is preliminary data.</text>
</comment>
<dbReference type="GO" id="GO:0008146">
    <property type="term" value="F:sulfotransferase activity"/>
    <property type="evidence" value="ECO:0007669"/>
    <property type="project" value="InterPro"/>
</dbReference>
<protein>
    <recommendedName>
        <fullName evidence="3">Sulfotransferase domain-containing protein</fullName>
    </recommendedName>
</protein>
<dbReference type="AlphaFoldDB" id="A0A1E3W9P5"/>
<evidence type="ECO:0000313" key="1">
    <source>
        <dbReference type="EMBL" id="ODS02232.1"/>
    </source>
</evidence>
<sequence>MRLPRELLPWLAFRFRRAGKDAPPTFFFHIPKCAGSSVWASLYDIYGTRHIYHANSRRRRERFADMPRDARLAYAAVGGHAPLSYFREHLGGMGRYHKIVTLRDPVDRAISEYNYIRAQASHPRNKEVSLQSLTKFAESLRPDRQVTLLTGRGDDVEGAVEIVTRFFDDWAFSAGVDDLVQRLYRVTGVEPRPAMHKTGASGPRRADLDAATLRLLQDRNRNDLALIAALKERRAQ</sequence>
<dbReference type="SUPFAM" id="SSF52540">
    <property type="entry name" value="P-loop containing nucleoside triphosphate hydrolases"/>
    <property type="match status" value="1"/>
</dbReference>
<name>A0A1E3W9P5_9HYPH</name>
<evidence type="ECO:0000313" key="2">
    <source>
        <dbReference type="Proteomes" id="UP000095042"/>
    </source>
</evidence>
<dbReference type="Proteomes" id="UP000095042">
    <property type="component" value="Unassembled WGS sequence"/>
</dbReference>
<dbReference type="Pfam" id="PF03567">
    <property type="entry name" value="Sulfotransfer_2"/>
    <property type="match status" value="1"/>
</dbReference>